<keyword evidence="5" id="KW-0807">Transducer</keyword>
<evidence type="ECO:0000313" key="9">
    <source>
        <dbReference type="WBParaSite" id="EEL_0000296201-mRNA-1"/>
    </source>
</evidence>
<evidence type="ECO:0000256" key="2">
    <source>
        <dbReference type="ARBA" id="ARBA00022692"/>
    </source>
</evidence>
<feature type="domain" description="G-protein coupled receptors family 1 profile" evidence="7">
    <location>
        <begin position="84"/>
        <end position="203"/>
    </location>
</feature>
<proteinExistence type="inferred from homology"/>
<dbReference type="Gene3D" id="1.20.1070.10">
    <property type="entry name" value="Rhodopsin 7-helix transmembrane proteins"/>
    <property type="match status" value="1"/>
</dbReference>
<dbReference type="GO" id="GO:0004930">
    <property type="term" value="F:G protein-coupled receptor activity"/>
    <property type="evidence" value="ECO:0007669"/>
    <property type="project" value="UniProtKB-KW"/>
</dbReference>
<sequence length="203" mass="23519">MLLLKLPVDWDSFYIITQVSKKIVGELVQMARLYYIIILFLILPLNCEERNATYVFDIRDESNVVMKYVAVIMFTLCLLYAIVGNVLLMVVICSRENLYSRALILNISQLIICHFSVFFLQIGFILPEILKAKNSSGEDYLTWIHSIFSSFDTFLFIASLQFIFLLAVNRFVVLILPKFNTLFETKFSFLIGSVWLLAFGKIH</sequence>
<dbReference type="InterPro" id="IPR000276">
    <property type="entry name" value="GPCR_Rhodpsn"/>
</dbReference>
<feature type="transmembrane region" description="Helical" evidence="6">
    <location>
        <begin position="103"/>
        <end position="126"/>
    </location>
</feature>
<feature type="transmembrane region" description="Helical" evidence="6">
    <location>
        <begin position="65"/>
        <end position="91"/>
    </location>
</feature>
<evidence type="ECO:0000256" key="3">
    <source>
        <dbReference type="ARBA" id="ARBA00022989"/>
    </source>
</evidence>
<dbReference type="Proteomes" id="UP000050640">
    <property type="component" value="Unplaced"/>
</dbReference>
<accession>A0A0R3RNA2</accession>
<organism evidence="8 9">
    <name type="scientific">Elaeophora elaphi</name>
    <dbReference type="NCBI Taxonomy" id="1147741"/>
    <lineage>
        <taxon>Eukaryota</taxon>
        <taxon>Metazoa</taxon>
        <taxon>Ecdysozoa</taxon>
        <taxon>Nematoda</taxon>
        <taxon>Chromadorea</taxon>
        <taxon>Rhabditida</taxon>
        <taxon>Spirurina</taxon>
        <taxon>Spiruromorpha</taxon>
        <taxon>Filarioidea</taxon>
        <taxon>Onchocercidae</taxon>
        <taxon>Elaeophora</taxon>
    </lineage>
</organism>
<name>A0A0R3RNA2_9BILA</name>
<evidence type="ECO:0000256" key="1">
    <source>
        <dbReference type="ARBA" id="ARBA00004370"/>
    </source>
</evidence>
<evidence type="ECO:0000313" key="8">
    <source>
        <dbReference type="Proteomes" id="UP000050640"/>
    </source>
</evidence>
<evidence type="ECO:0000256" key="4">
    <source>
        <dbReference type="ARBA" id="ARBA00023136"/>
    </source>
</evidence>
<evidence type="ECO:0000259" key="7">
    <source>
        <dbReference type="PROSITE" id="PS50262"/>
    </source>
</evidence>
<keyword evidence="5" id="KW-0675">Receptor</keyword>
<evidence type="ECO:0000256" key="5">
    <source>
        <dbReference type="RuleBase" id="RU000688"/>
    </source>
</evidence>
<protein>
    <submittedName>
        <fullName evidence="9">G_PROTEIN_RECEP_F1_2 domain-containing protein</fullName>
    </submittedName>
</protein>
<dbReference type="AlphaFoldDB" id="A0A0R3RNA2"/>
<keyword evidence="2 5" id="KW-0812">Transmembrane</keyword>
<feature type="transmembrane region" description="Helical" evidence="6">
    <location>
        <begin position="27"/>
        <end position="45"/>
    </location>
</feature>
<dbReference type="PROSITE" id="PS50262">
    <property type="entry name" value="G_PROTEIN_RECEP_F1_2"/>
    <property type="match status" value="1"/>
</dbReference>
<dbReference type="WBParaSite" id="EEL_0000296201-mRNA-1">
    <property type="protein sequence ID" value="EEL_0000296201-mRNA-1"/>
    <property type="gene ID" value="EEL_0000296201"/>
</dbReference>
<feature type="transmembrane region" description="Helical" evidence="6">
    <location>
        <begin position="146"/>
        <end position="167"/>
    </location>
</feature>
<keyword evidence="5" id="KW-0297">G-protein coupled receptor</keyword>
<comment type="subcellular location">
    <subcellularLocation>
        <location evidence="1">Membrane</location>
    </subcellularLocation>
</comment>
<keyword evidence="8" id="KW-1185">Reference proteome</keyword>
<comment type="similarity">
    <text evidence="5">Belongs to the G-protein coupled receptor 1 family.</text>
</comment>
<dbReference type="GO" id="GO:0016020">
    <property type="term" value="C:membrane"/>
    <property type="evidence" value="ECO:0007669"/>
    <property type="project" value="UniProtKB-SubCell"/>
</dbReference>
<keyword evidence="4 6" id="KW-0472">Membrane</keyword>
<keyword evidence="3 6" id="KW-1133">Transmembrane helix</keyword>
<evidence type="ECO:0000256" key="6">
    <source>
        <dbReference type="SAM" id="Phobius"/>
    </source>
</evidence>
<reference evidence="9" key="1">
    <citation type="submission" date="2017-02" db="UniProtKB">
        <authorList>
            <consortium name="WormBaseParasite"/>
        </authorList>
    </citation>
    <scope>IDENTIFICATION</scope>
</reference>
<dbReference type="InterPro" id="IPR017452">
    <property type="entry name" value="GPCR_Rhodpsn_7TM"/>
</dbReference>
<dbReference type="PROSITE" id="PS00237">
    <property type="entry name" value="G_PROTEIN_RECEP_F1_1"/>
    <property type="match status" value="1"/>
</dbReference>
<dbReference type="PRINTS" id="PR00237">
    <property type="entry name" value="GPCRRHODOPSN"/>
</dbReference>